<dbReference type="InterPro" id="IPR045240">
    <property type="entry name" value="Ribosomal_uL4_euk/arch"/>
</dbReference>
<keyword evidence="3" id="KW-0687">Ribonucleoprotein</keyword>
<sequence length="229" mass="25351">MAIATRPFITVHSLDGDVATDFIVTLPIPDVMHDHIRPDIVNVVHSNICKNDRQPYTVICKVGHQTSAESWGINCVVSRIPCVAGGGTHRAGQASFRNMCCGGRMFSPTRIWRKWYWKINVNQKRHVVVSSITASAVPSHVLACGHHIESVPEFPLVVGDSAERVEKTKEAIKLLNHIEAFPADTKKAKNSHGIRPDNGKTKVEESINTYQKVEKSTNVEDNPKSEVQA</sequence>
<keyword evidence="6" id="KW-1185">Reference proteome</keyword>
<feature type="compositionally biased region" description="Basic and acidic residues" evidence="4">
    <location>
        <begin position="194"/>
        <end position="205"/>
    </location>
</feature>
<evidence type="ECO:0000256" key="3">
    <source>
        <dbReference type="ARBA" id="ARBA00023274"/>
    </source>
</evidence>
<organism evidence="5 6">
    <name type="scientific">Vicia faba</name>
    <name type="common">Broad bean</name>
    <name type="synonym">Faba vulgaris</name>
    <dbReference type="NCBI Taxonomy" id="3906"/>
    <lineage>
        <taxon>Eukaryota</taxon>
        <taxon>Viridiplantae</taxon>
        <taxon>Streptophyta</taxon>
        <taxon>Embryophyta</taxon>
        <taxon>Tracheophyta</taxon>
        <taxon>Spermatophyta</taxon>
        <taxon>Magnoliopsida</taxon>
        <taxon>eudicotyledons</taxon>
        <taxon>Gunneridae</taxon>
        <taxon>Pentapetalae</taxon>
        <taxon>rosids</taxon>
        <taxon>fabids</taxon>
        <taxon>Fabales</taxon>
        <taxon>Fabaceae</taxon>
        <taxon>Papilionoideae</taxon>
        <taxon>50 kb inversion clade</taxon>
        <taxon>NPAAA clade</taxon>
        <taxon>Hologalegina</taxon>
        <taxon>IRL clade</taxon>
        <taxon>Fabeae</taxon>
        <taxon>Vicia</taxon>
    </lineage>
</organism>
<keyword evidence="2" id="KW-0689">Ribosomal protein</keyword>
<dbReference type="Gene3D" id="3.40.1370.10">
    <property type="match status" value="1"/>
</dbReference>
<feature type="compositionally biased region" description="Basic and acidic residues" evidence="4">
    <location>
        <begin position="212"/>
        <end position="229"/>
    </location>
</feature>
<dbReference type="AlphaFoldDB" id="A0AAV0YII1"/>
<protein>
    <submittedName>
        <fullName evidence="5">Uncharacterized protein</fullName>
    </submittedName>
</protein>
<dbReference type="InterPro" id="IPR023574">
    <property type="entry name" value="Ribosomal_uL4_dom_sf"/>
</dbReference>
<evidence type="ECO:0000256" key="1">
    <source>
        <dbReference type="ARBA" id="ARBA00010528"/>
    </source>
</evidence>
<dbReference type="EMBL" id="CATIWC010001625">
    <property type="protein sequence ID" value="CAI8584307.1"/>
    <property type="molecule type" value="Genomic_DNA"/>
</dbReference>
<evidence type="ECO:0000256" key="4">
    <source>
        <dbReference type="SAM" id="MobiDB-lite"/>
    </source>
</evidence>
<comment type="similarity">
    <text evidence="1">Belongs to the universal ribosomal protein uL4 family.</text>
</comment>
<dbReference type="Proteomes" id="UP001157006">
    <property type="component" value="Unassembled WGS sequence"/>
</dbReference>
<dbReference type="GO" id="GO:0003735">
    <property type="term" value="F:structural constituent of ribosome"/>
    <property type="evidence" value="ECO:0007669"/>
    <property type="project" value="InterPro"/>
</dbReference>
<reference evidence="5 6" key="1">
    <citation type="submission" date="2023-01" db="EMBL/GenBank/DDBJ databases">
        <authorList>
            <person name="Kreplak J."/>
        </authorList>
    </citation>
    <scope>NUCLEOTIDE SEQUENCE [LARGE SCALE GENOMIC DNA]</scope>
</reference>
<dbReference type="GO" id="GO:0005840">
    <property type="term" value="C:ribosome"/>
    <property type="evidence" value="ECO:0007669"/>
    <property type="project" value="UniProtKB-KW"/>
</dbReference>
<comment type="caution">
    <text evidence="5">The sequence shown here is derived from an EMBL/GenBank/DDBJ whole genome shotgun (WGS) entry which is preliminary data.</text>
</comment>
<evidence type="ECO:0000313" key="5">
    <source>
        <dbReference type="EMBL" id="CAI8584307.1"/>
    </source>
</evidence>
<evidence type="ECO:0000256" key="2">
    <source>
        <dbReference type="ARBA" id="ARBA00022980"/>
    </source>
</evidence>
<dbReference type="GO" id="GO:1990904">
    <property type="term" value="C:ribonucleoprotein complex"/>
    <property type="evidence" value="ECO:0007669"/>
    <property type="project" value="UniProtKB-KW"/>
</dbReference>
<accession>A0AAV0YII1</accession>
<evidence type="ECO:0000313" key="6">
    <source>
        <dbReference type="Proteomes" id="UP001157006"/>
    </source>
</evidence>
<proteinExistence type="inferred from homology"/>
<gene>
    <name evidence="5" type="ORF">VFH_U068840</name>
</gene>
<feature type="region of interest" description="Disordered" evidence="4">
    <location>
        <begin position="186"/>
        <end position="229"/>
    </location>
</feature>
<dbReference type="SUPFAM" id="SSF52166">
    <property type="entry name" value="Ribosomal protein L4"/>
    <property type="match status" value="1"/>
</dbReference>
<name>A0AAV0YII1_VICFA</name>
<dbReference type="GO" id="GO:0006412">
    <property type="term" value="P:translation"/>
    <property type="evidence" value="ECO:0007669"/>
    <property type="project" value="InterPro"/>
</dbReference>
<dbReference type="Pfam" id="PF00573">
    <property type="entry name" value="Ribosomal_L4"/>
    <property type="match status" value="1"/>
</dbReference>
<dbReference type="InterPro" id="IPR002136">
    <property type="entry name" value="Ribosomal_uL4"/>
</dbReference>
<dbReference type="PANTHER" id="PTHR19431">
    <property type="entry name" value="60S RIBOSOMAL PROTEIN L4"/>
    <property type="match status" value="1"/>
</dbReference>